<dbReference type="EMBL" id="VBRY01000011">
    <property type="protein sequence ID" value="TLS66163.1"/>
    <property type="molecule type" value="Genomic_DNA"/>
</dbReference>
<dbReference type="PROSITE" id="PS50110">
    <property type="entry name" value="RESPONSE_REGULATORY"/>
    <property type="match status" value="1"/>
</dbReference>
<comment type="subcellular location">
    <subcellularLocation>
        <location evidence="2">Membrane</location>
    </subcellularLocation>
</comment>
<keyword evidence="6" id="KW-0418">Kinase</keyword>
<dbReference type="PRINTS" id="PR00344">
    <property type="entry name" value="BCTRLSENSOR"/>
</dbReference>
<dbReference type="InterPro" id="IPR000014">
    <property type="entry name" value="PAS"/>
</dbReference>
<dbReference type="SUPFAM" id="SSF52172">
    <property type="entry name" value="CheY-like"/>
    <property type="match status" value="1"/>
</dbReference>
<gene>
    <name evidence="15" type="ORF">FEF65_11260</name>
</gene>
<dbReference type="PROSITE" id="PS50113">
    <property type="entry name" value="PAC"/>
    <property type="match status" value="1"/>
</dbReference>
<dbReference type="InterPro" id="IPR000700">
    <property type="entry name" value="PAS-assoc_C"/>
</dbReference>
<dbReference type="SMART" id="SM00387">
    <property type="entry name" value="HATPase_c"/>
    <property type="match status" value="1"/>
</dbReference>
<dbReference type="InterPro" id="IPR005467">
    <property type="entry name" value="His_kinase_dom"/>
</dbReference>
<dbReference type="PROSITE" id="PS50112">
    <property type="entry name" value="PAS"/>
    <property type="match status" value="1"/>
</dbReference>
<evidence type="ECO:0000256" key="4">
    <source>
        <dbReference type="ARBA" id="ARBA00022553"/>
    </source>
</evidence>
<feature type="domain" description="Response regulatory" evidence="11">
    <location>
        <begin position="767"/>
        <end position="883"/>
    </location>
</feature>
<evidence type="ECO:0000256" key="5">
    <source>
        <dbReference type="ARBA" id="ARBA00022679"/>
    </source>
</evidence>
<dbReference type="InterPro" id="IPR004358">
    <property type="entry name" value="Sig_transdc_His_kin-like_C"/>
</dbReference>
<dbReference type="InterPro" id="IPR036097">
    <property type="entry name" value="HisK_dim/P_sf"/>
</dbReference>
<dbReference type="SUPFAM" id="SSF47384">
    <property type="entry name" value="Homodimeric domain of signal transducing histidine kinase"/>
    <property type="match status" value="1"/>
</dbReference>
<dbReference type="PANTHER" id="PTHR43065:SF42">
    <property type="entry name" value="TWO-COMPONENT SENSOR PPRA"/>
    <property type="match status" value="1"/>
</dbReference>
<dbReference type="Gene3D" id="3.30.450.20">
    <property type="entry name" value="PAS domain"/>
    <property type="match status" value="2"/>
</dbReference>
<dbReference type="SMART" id="SM00388">
    <property type="entry name" value="HisKA"/>
    <property type="match status" value="1"/>
</dbReference>
<dbReference type="InterPro" id="IPR035965">
    <property type="entry name" value="PAS-like_dom_sf"/>
</dbReference>
<proteinExistence type="predicted"/>
<dbReference type="SUPFAM" id="SSF158472">
    <property type="entry name" value="HAMP domain-like"/>
    <property type="match status" value="1"/>
</dbReference>
<feature type="transmembrane region" description="Helical" evidence="9">
    <location>
        <begin position="18"/>
        <end position="38"/>
    </location>
</feature>
<dbReference type="Proteomes" id="UP000306585">
    <property type="component" value="Unassembled WGS sequence"/>
</dbReference>
<dbReference type="GO" id="GO:0000155">
    <property type="term" value="F:phosphorelay sensor kinase activity"/>
    <property type="evidence" value="ECO:0007669"/>
    <property type="project" value="InterPro"/>
</dbReference>
<evidence type="ECO:0000259" key="12">
    <source>
        <dbReference type="PROSITE" id="PS50112"/>
    </source>
</evidence>
<feature type="domain" description="PAC" evidence="13">
    <location>
        <begin position="453"/>
        <end position="507"/>
    </location>
</feature>
<keyword evidence="8" id="KW-0175">Coiled coil</keyword>
<comment type="catalytic activity">
    <reaction evidence="1">
        <text>ATP + protein L-histidine = ADP + protein N-phospho-L-histidine.</text>
        <dbReference type="EC" id="2.7.13.3"/>
    </reaction>
</comment>
<dbReference type="Gene3D" id="3.40.50.2300">
    <property type="match status" value="1"/>
</dbReference>
<dbReference type="Gene3D" id="6.10.340.10">
    <property type="match status" value="1"/>
</dbReference>
<dbReference type="SUPFAM" id="SSF55874">
    <property type="entry name" value="ATPase domain of HSP90 chaperone/DNA topoisomerase II/histidine kinase"/>
    <property type="match status" value="1"/>
</dbReference>
<feature type="domain" description="Histidine kinase" evidence="10">
    <location>
        <begin position="520"/>
        <end position="745"/>
    </location>
</feature>
<protein>
    <recommendedName>
        <fullName evidence="3">histidine kinase</fullName>
        <ecNumber evidence="3">2.7.13.3</ecNumber>
    </recommendedName>
</protein>
<evidence type="ECO:0000256" key="6">
    <source>
        <dbReference type="ARBA" id="ARBA00022777"/>
    </source>
</evidence>
<keyword evidence="9" id="KW-1133">Transmembrane helix</keyword>
<dbReference type="SMART" id="SM00086">
    <property type="entry name" value="PAC"/>
    <property type="match status" value="1"/>
</dbReference>
<dbReference type="InterPro" id="IPR001789">
    <property type="entry name" value="Sig_transdc_resp-reg_receiver"/>
</dbReference>
<evidence type="ECO:0000259" key="10">
    <source>
        <dbReference type="PROSITE" id="PS50109"/>
    </source>
</evidence>
<dbReference type="PROSITE" id="PS50885">
    <property type="entry name" value="HAMP"/>
    <property type="match status" value="1"/>
</dbReference>
<evidence type="ECO:0000259" key="11">
    <source>
        <dbReference type="PROSITE" id="PS50110"/>
    </source>
</evidence>
<dbReference type="CDD" id="cd00082">
    <property type="entry name" value="HisKA"/>
    <property type="match status" value="1"/>
</dbReference>
<evidence type="ECO:0000256" key="1">
    <source>
        <dbReference type="ARBA" id="ARBA00000085"/>
    </source>
</evidence>
<evidence type="ECO:0000313" key="15">
    <source>
        <dbReference type="EMBL" id="TLS66163.1"/>
    </source>
</evidence>
<evidence type="ECO:0000259" key="14">
    <source>
        <dbReference type="PROSITE" id="PS50885"/>
    </source>
</evidence>
<dbReference type="AlphaFoldDB" id="A0A5R9GP02"/>
<dbReference type="SMART" id="SM00304">
    <property type="entry name" value="HAMP"/>
    <property type="match status" value="1"/>
</dbReference>
<dbReference type="NCBIfam" id="TIGR00229">
    <property type="entry name" value="sensory_box"/>
    <property type="match status" value="1"/>
</dbReference>
<name>A0A5R9GP02_9PROT</name>
<accession>A0A5R9GP02</accession>
<dbReference type="InterPro" id="IPR003594">
    <property type="entry name" value="HATPase_dom"/>
</dbReference>
<dbReference type="Pfam" id="PF00072">
    <property type="entry name" value="Response_reg"/>
    <property type="match status" value="1"/>
</dbReference>
<dbReference type="SMART" id="SM00448">
    <property type="entry name" value="REC"/>
    <property type="match status" value="1"/>
</dbReference>
<sequence length="886" mass="97663">MMANQNRRGFTFSLRGHIAAATAAISIILSLGISFMAASISKTQIEHREGRAFAKQAHHTAEMLDRAMFERYREMQVASVLSDISSAAVPPDAKRKVLERMQSSFNAYAWVGICDANGIGLVGTGKYLEGKDLSKRPWCTQGRDKPYVGDIHDALLLAKILPNPSGEKFYLLDVAAPVREPGGKLLGVLCGHIYWKWAEEMLNVSDNPDTNTLLTSKDGLLLAGPLPARSQLADAAPQTMAAARKQQTGFRLEKWSDGKTYLTGFSQGNGYRDYPGLGWISLYRQNVDIAFAPARDLQNRILLLGLSLGLLFSVIGWFQAGRIARPIQAITHAAKRVAAGNLDYTAPPIEADAEVEELADSIQQMTSTLSREISDRRQAEERLRKISEAVHQAGEAVIITNRQGVIEYINPACSDITGYSLEELVGQTPAILKSNQQNPEFYATLWQTITGGEVWHGTLIDKRKDGILYPAMMSVAPIRDEHGEITHFVSIQQDMSDQKRLEEQFIQSQKMEALGTLVGGIAHDFNNMLAGINGNIFLAKKAVLKPDKITDRLEQIEALTTRASEMIRQMMAFARKDTTKKRELDLGEQMRTIIRLAKTAIPESTRLTLALDETELPVLGDATQLHQIILNLVNNAQHALSGRDQPQITIGLQQFEASKAFMAQHPELTTPHLAHIYVADNGQGISEAILSRVTEPFFTTKEAGKGTGLGLAMVFGAIQSHRGKLVIESAEGVGTTIHIYLPLHTTDRPAQDAHEVQTSIVAANGECILLVDDDELLRNVLREGLESLGYRVTTAVNGRQAMQIYSEQSADIDLVLIDVVMPEMGGVEAAKQIIRINPQVRLEFMTGYDREQFANDRALLEQYEAIMKPVQIEALSVALSRALRQG</sequence>
<dbReference type="GO" id="GO:0016020">
    <property type="term" value="C:membrane"/>
    <property type="evidence" value="ECO:0007669"/>
    <property type="project" value="UniProtKB-SubCell"/>
</dbReference>
<dbReference type="EC" id="2.7.13.3" evidence="3"/>
<organism evidence="15 16">
    <name type="scientific">Mariprofundus erugo</name>
    <dbReference type="NCBI Taxonomy" id="2528639"/>
    <lineage>
        <taxon>Bacteria</taxon>
        <taxon>Pseudomonadati</taxon>
        <taxon>Pseudomonadota</taxon>
        <taxon>Candidatius Mariprofundia</taxon>
        <taxon>Mariprofundales</taxon>
        <taxon>Mariprofundaceae</taxon>
        <taxon>Mariprofundus</taxon>
    </lineage>
</organism>
<evidence type="ECO:0000256" key="7">
    <source>
        <dbReference type="PROSITE-ProRule" id="PRU00169"/>
    </source>
</evidence>
<dbReference type="InterPro" id="IPR003660">
    <property type="entry name" value="HAMP_dom"/>
</dbReference>
<dbReference type="Gene3D" id="3.30.565.10">
    <property type="entry name" value="Histidine kinase-like ATPase, C-terminal domain"/>
    <property type="match status" value="1"/>
</dbReference>
<dbReference type="SUPFAM" id="SSF55785">
    <property type="entry name" value="PYP-like sensor domain (PAS domain)"/>
    <property type="match status" value="1"/>
</dbReference>
<feature type="coiled-coil region" evidence="8">
    <location>
        <begin position="362"/>
        <end position="396"/>
    </location>
</feature>
<evidence type="ECO:0000313" key="16">
    <source>
        <dbReference type="Proteomes" id="UP000306585"/>
    </source>
</evidence>
<feature type="domain" description="PAS" evidence="12">
    <location>
        <begin position="379"/>
        <end position="428"/>
    </location>
</feature>
<evidence type="ECO:0000256" key="2">
    <source>
        <dbReference type="ARBA" id="ARBA00004370"/>
    </source>
</evidence>
<dbReference type="CDD" id="cd06225">
    <property type="entry name" value="HAMP"/>
    <property type="match status" value="1"/>
</dbReference>
<evidence type="ECO:0000259" key="13">
    <source>
        <dbReference type="PROSITE" id="PS50113"/>
    </source>
</evidence>
<dbReference type="Pfam" id="PF02518">
    <property type="entry name" value="HATPase_c"/>
    <property type="match status" value="1"/>
</dbReference>
<comment type="caution">
    <text evidence="15">The sequence shown here is derived from an EMBL/GenBank/DDBJ whole genome shotgun (WGS) entry which is preliminary data.</text>
</comment>
<feature type="domain" description="HAMP" evidence="14">
    <location>
        <begin position="321"/>
        <end position="374"/>
    </location>
</feature>
<feature type="modified residue" description="4-aspartylphosphate" evidence="7">
    <location>
        <position position="818"/>
    </location>
</feature>
<dbReference type="Pfam" id="PF13426">
    <property type="entry name" value="PAS_9"/>
    <property type="match status" value="1"/>
</dbReference>
<dbReference type="InterPro" id="IPR003661">
    <property type="entry name" value="HisK_dim/P_dom"/>
</dbReference>
<evidence type="ECO:0000256" key="9">
    <source>
        <dbReference type="SAM" id="Phobius"/>
    </source>
</evidence>
<reference evidence="15 16" key="1">
    <citation type="journal article" date="2019" name="Appl. Environ. Microbiol.">
        <title>Environmental Evidence and Genomic Insight of Iron-oxidizing Bacteria Preference Towards More Corrosion Resistant Stainless Steel at Higher Salinities.</title>
        <authorList>
            <person name="Garrison C.E."/>
            <person name="Price K.A."/>
            <person name="Field E.K."/>
        </authorList>
    </citation>
    <scope>NUCLEOTIDE SEQUENCE [LARGE SCALE GENOMIC DNA]</scope>
    <source>
        <strain evidence="15 16">P3</strain>
    </source>
</reference>
<dbReference type="SMART" id="SM00091">
    <property type="entry name" value="PAS"/>
    <property type="match status" value="1"/>
</dbReference>
<dbReference type="InterPro" id="IPR036890">
    <property type="entry name" value="HATPase_C_sf"/>
</dbReference>
<keyword evidence="9" id="KW-0472">Membrane</keyword>
<evidence type="ECO:0000256" key="3">
    <source>
        <dbReference type="ARBA" id="ARBA00012438"/>
    </source>
</evidence>
<keyword evidence="16" id="KW-1185">Reference proteome</keyword>
<dbReference type="PANTHER" id="PTHR43065">
    <property type="entry name" value="SENSOR HISTIDINE KINASE"/>
    <property type="match status" value="1"/>
</dbReference>
<dbReference type="Pfam" id="PF00672">
    <property type="entry name" value="HAMP"/>
    <property type="match status" value="1"/>
</dbReference>
<dbReference type="InterPro" id="IPR001610">
    <property type="entry name" value="PAC"/>
</dbReference>
<dbReference type="PROSITE" id="PS50109">
    <property type="entry name" value="HIS_KIN"/>
    <property type="match status" value="1"/>
</dbReference>
<dbReference type="Gene3D" id="1.10.287.130">
    <property type="match status" value="1"/>
</dbReference>
<evidence type="ECO:0000256" key="8">
    <source>
        <dbReference type="SAM" id="Coils"/>
    </source>
</evidence>
<keyword evidence="4 7" id="KW-0597">Phosphoprotein</keyword>
<keyword evidence="5" id="KW-0808">Transferase</keyword>
<keyword evidence="9" id="KW-0812">Transmembrane</keyword>
<dbReference type="InterPro" id="IPR011006">
    <property type="entry name" value="CheY-like_superfamily"/>
</dbReference>
<dbReference type="CDD" id="cd00130">
    <property type="entry name" value="PAS"/>
    <property type="match status" value="1"/>
</dbReference>